<keyword evidence="2" id="KW-0812">Transmembrane</keyword>
<evidence type="ECO:0000256" key="1">
    <source>
        <dbReference type="SAM" id="MobiDB-lite"/>
    </source>
</evidence>
<sequence length="879" mass="98851">MQSSWQRIARETLRCSAVRRPTLAARFPTPRIALPNVCQPTCLRYTVLSFSNWRRTLATSALPFQQASTSTAPRPSQEPTPYSENEDEPKISPSRQALAAAKAIRLSVGSGNLPDAYLILNSIYYAKHDQSTLLRGIARILPQNAFRAAPIPFSSTTPTRLVTHTLLHSLVKNGYRVEASRLMAEFMENNIVIAEPALNAVYNTLTNPDTNIGNGVIRTRYFSKVNILKSTITEELIASEGGKHALRLLNVARESRQKRSLHLYKALIRLCIINGEIILASLVFGLLVRDWNACVVDQDPPLSADAPVPAPQGNRAKKLFIKGTLEHERPTPYPKEETLDSILYAIEDTLKAQNPNARNVQDGAIQALANLAALLDHRLLAVGPSPLIYLLSRINLKRHKGGTVWVPIDGEMRQVDAQTYFNDVLTRLCKDPPTIAYARASLVAPLTQNRGYMPALDVTGYKHLAFFALIKQRSYELAKCVVDHMRLERRSPLKADALMVERFKQAAVSARDSRFLKAAEFLASWNMTDPLPALAAYSSEAPSAQQMLLEALQSRNPEQIRLHLDSLVKNENWRLIHRFLPALIPGFAWRDLHKDVAAHYSYMGMSSSRKFNDERAQNKFDEDIRKAVANGPKLVTSVLTALHRHAKYDAADRVYVWAKQMEKSSWGLTEGEYASDPNIRPWTLPIAAYTVILRIRAQQIKSALREQEVRSLEGGQEVRPVNVLRRSAMRIYDQAMRARKVYGPRIEEAEEMGMGVHKHQELAIPDATFFNAILDIVRHEPFPAQQTVVPSSRTVPQAVERMESALEFYVQNGEAPYHLDKPILRVGRDMLEHGYPIPLGLRHLFVGNGLDPTLNDVDIKFWGNPAFKLSLAWKKRAKV</sequence>
<proteinExistence type="predicted"/>
<gene>
    <name evidence="3" type="ORF">FA13DRAFT_1734637</name>
</gene>
<accession>A0A4Y7T5K6</accession>
<name>A0A4Y7T5K6_COPMI</name>
<keyword evidence="2" id="KW-1133">Transmembrane helix</keyword>
<keyword evidence="4" id="KW-1185">Reference proteome</keyword>
<reference evidence="3 4" key="1">
    <citation type="journal article" date="2019" name="Nat. Ecol. Evol.">
        <title>Megaphylogeny resolves global patterns of mushroom evolution.</title>
        <authorList>
            <person name="Varga T."/>
            <person name="Krizsan K."/>
            <person name="Foldi C."/>
            <person name="Dima B."/>
            <person name="Sanchez-Garcia M."/>
            <person name="Sanchez-Ramirez S."/>
            <person name="Szollosi G.J."/>
            <person name="Szarkandi J.G."/>
            <person name="Papp V."/>
            <person name="Albert L."/>
            <person name="Andreopoulos W."/>
            <person name="Angelini C."/>
            <person name="Antonin V."/>
            <person name="Barry K.W."/>
            <person name="Bougher N.L."/>
            <person name="Buchanan P."/>
            <person name="Buyck B."/>
            <person name="Bense V."/>
            <person name="Catcheside P."/>
            <person name="Chovatia M."/>
            <person name="Cooper J."/>
            <person name="Damon W."/>
            <person name="Desjardin D."/>
            <person name="Finy P."/>
            <person name="Geml J."/>
            <person name="Haridas S."/>
            <person name="Hughes K."/>
            <person name="Justo A."/>
            <person name="Karasinski D."/>
            <person name="Kautmanova I."/>
            <person name="Kiss B."/>
            <person name="Kocsube S."/>
            <person name="Kotiranta H."/>
            <person name="LaButti K.M."/>
            <person name="Lechner B.E."/>
            <person name="Liimatainen K."/>
            <person name="Lipzen A."/>
            <person name="Lukacs Z."/>
            <person name="Mihaltcheva S."/>
            <person name="Morgado L.N."/>
            <person name="Niskanen T."/>
            <person name="Noordeloos M.E."/>
            <person name="Ohm R.A."/>
            <person name="Ortiz-Santana B."/>
            <person name="Ovrebo C."/>
            <person name="Racz N."/>
            <person name="Riley R."/>
            <person name="Savchenko A."/>
            <person name="Shiryaev A."/>
            <person name="Soop K."/>
            <person name="Spirin V."/>
            <person name="Szebenyi C."/>
            <person name="Tomsovsky M."/>
            <person name="Tulloss R.E."/>
            <person name="Uehling J."/>
            <person name="Grigoriev I.V."/>
            <person name="Vagvolgyi C."/>
            <person name="Papp T."/>
            <person name="Martin F.M."/>
            <person name="Miettinen O."/>
            <person name="Hibbett D.S."/>
            <person name="Nagy L.G."/>
        </authorList>
    </citation>
    <scope>NUCLEOTIDE SEQUENCE [LARGE SCALE GENOMIC DNA]</scope>
    <source>
        <strain evidence="3 4">FP101781</strain>
    </source>
</reference>
<dbReference type="AlphaFoldDB" id="A0A4Y7T5K6"/>
<feature type="transmembrane region" description="Helical" evidence="2">
    <location>
        <begin position="266"/>
        <end position="288"/>
    </location>
</feature>
<evidence type="ECO:0000313" key="3">
    <source>
        <dbReference type="EMBL" id="TEB29456.1"/>
    </source>
</evidence>
<protein>
    <submittedName>
        <fullName evidence="3">Uncharacterized protein</fullName>
    </submittedName>
</protein>
<feature type="compositionally biased region" description="Polar residues" evidence="1">
    <location>
        <begin position="64"/>
        <end position="83"/>
    </location>
</feature>
<dbReference type="Proteomes" id="UP000298030">
    <property type="component" value="Unassembled WGS sequence"/>
</dbReference>
<comment type="caution">
    <text evidence="3">The sequence shown here is derived from an EMBL/GenBank/DDBJ whole genome shotgun (WGS) entry which is preliminary data.</text>
</comment>
<dbReference type="STRING" id="71717.A0A4Y7T5K6"/>
<dbReference type="OrthoDB" id="2554293at2759"/>
<keyword evidence="2" id="KW-0472">Membrane</keyword>
<evidence type="ECO:0000313" key="4">
    <source>
        <dbReference type="Proteomes" id="UP000298030"/>
    </source>
</evidence>
<feature type="region of interest" description="Disordered" evidence="1">
    <location>
        <begin position="64"/>
        <end position="94"/>
    </location>
</feature>
<evidence type="ECO:0000256" key="2">
    <source>
        <dbReference type="SAM" id="Phobius"/>
    </source>
</evidence>
<organism evidence="3 4">
    <name type="scientific">Coprinellus micaceus</name>
    <name type="common">Glistening ink-cap mushroom</name>
    <name type="synonym">Coprinus micaceus</name>
    <dbReference type="NCBI Taxonomy" id="71717"/>
    <lineage>
        <taxon>Eukaryota</taxon>
        <taxon>Fungi</taxon>
        <taxon>Dikarya</taxon>
        <taxon>Basidiomycota</taxon>
        <taxon>Agaricomycotina</taxon>
        <taxon>Agaricomycetes</taxon>
        <taxon>Agaricomycetidae</taxon>
        <taxon>Agaricales</taxon>
        <taxon>Agaricineae</taxon>
        <taxon>Psathyrellaceae</taxon>
        <taxon>Coprinellus</taxon>
    </lineage>
</organism>
<dbReference type="EMBL" id="QPFP01000027">
    <property type="protein sequence ID" value="TEB29456.1"/>
    <property type="molecule type" value="Genomic_DNA"/>
</dbReference>